<dbReference type="InterPro" id="IPR009465">
    <property type="entry name" value="Spondin_N"/>
</dbReference>
<dbReference type="Gene3D" id="2.60.40.2130">
    <property type="entry name" value="F-spondin domain"/>
    <property type="match status" value="1"/>
</dbReference>
<evidence type="ECO:0000313" key="2">
    <source>
        <dbReference type="EMBL" id="KAK9739086.1"/>
    </source>
</evidence>
<evidence type="ECO:0000313" key="3">
    <source>
        <dbReference type="Proteomes" id="UP001458880"/>
    </source>
</evidence>
<dbReference type="InterPro" id="IPR038678">
    <property type="entry name" value="Spondin_N_sf"/>
</dbReference>
<accession>A0AAW1LYR9</accession>
<dbReference type="Proteomes" id="UP001458880">
    <property type="component" value="Unassembled WGS sequence"/>
</dbReference>
<dbReference type="PROSITE" id="PS51020">
    <property type="entry name" value="SPONDIN"/>
    <property type="match status" value="1"/>
</dbReference>
<dbReference type="Pfam" id="PF06468">
    <property type="entry name" value="Spond_N"/>
    <property type="match status" value="1"/>
</dbReference>
<evidence type="ECO:0000259" key="1">
    <source>
        <dbReference type="PROSITE" id="PS51020"/>
    </source>
</evidence>
<organism evidence="2 3">
    <name type="scientific">Popillia japonica</name>
    <name type="common">Japanese beetle</name>
    <dbReference type="NCBI Taxonomy" id="7064"/>
    <lineage>
        <taxon>Eukaryota</taxon>
        <taxon>Metazoa</taxon>
        <taxon>Ecdysozoa</taxon>
        <taxon>Arthropoda</taxon>
        <taxon>Hexapoda</taxon>
        <taxon>Insecta</taxon>
        <taxon>Pterygota</taxon>
        <taxon>Neoptera</taxon>
        <taxon>Endopterygota</taxon>
        <taxon>Coleoptera</taxon>
        <taxon>Polyphaga</taxon>
        <taxon>Scarabaeiformia</taxon>
        <taxon>Scarabaeidae</taxon>
        <taxon>Rutelinae</taxon>
        <taxon>Popillia</taxon>
    </lineage>
</organism>
<reference evidence="2 3" key="1">
    <citation type="journal article" date="2024" name="BMC Genomics">
        <title>De novo assembly and annotation of Popillia japonica's genome with initial clues to its potential as an invasive pest.</title>
        <authorList>
            <person name="Cucini C."/>
            <person name="Boschi S."/>
            <person name="Funari R."/>
            <person name="Cardaioli E."/>
            <person name="Iannotti N."/>
            <person name="Marturano G."/>
            <person name="Paoli F."/>
            <person name="Bruttini M."/>
            <person name="Carapelli A."/>
            <person name="Frati F."/>
            <person name="Nardi F."/>
        </authorList>
    </citation>
    <scope>NUCLEOTIDE SEQUENCE [LARGE SCALE GENOMIC DNA]</scope>
    <source>
        <strain evidence="2">DMR45628</strain>
    </source>
</reference>
<name>A0AAW1LYR9_POPJA</name>
<sequence length="126" mass="14247">MSAATRLVADVPLKHSRFACYNTCWCVLLAVIVIDAFGGSARYNVEAAVMDNVAQSSSGGLRNYNRGYLDAENDGCQPDKLTVYKVILHTFWSRDKFPKHYPDWSPSAQWSKVFVRSHAYVFIKHV</sequence>
<dbReference type="AlphaFoldDB" id="A0AAW1LYR9"/>
<protein>
    <submittedName>
        <fullName evidence="2">Spondin-N</fullName>
    </submittedName>
</protein>
<feature type="domain" description="Spondin" evidence="1">
    <location>
        <begin position="72"/>
        <end position="126"/>
    </location>
</feature>
<comment type="caution">
    <text evidence="2">The sequence shown here is derived from an EMBL/GenBank/DDBJ whole genome shotgun (WGS) entry which is preliminary data.</text>
</comment>
<keyword evidence="3" id="KW-1185">Reference proteome</keyword>
<gene>
    <name evidence="2" type="ORF">QE152_g9362</name>
</gene>
<dbReference type="EMBL" id="JASPKY010000079">
    <property type="protein sequence ID" value="KAK9739086.1"/>
    <property type="molecule type" value="Genomic_DNA"/>
</dbReference>
<proteinExistence type="predicted"/>